<dbReference type="GeneID" id="24870635"/>
<accession>A0A0E3LCJ7</accession>
<evidence type="ECO:0000313" key="1">
    <source>
        <dbReference type="EMBL" id="AKB35641.1"/>
    </source>
</evidence>
<dbReference type="HOGENOM" id="CLU_2340229_0_0_2"/>
<proteinExistence type="predicted"/>
<dbReference type="AlphaFoldDB" id="A0A0E3LCJ7"/>
<organism evidence="1 2">
    <name type="scientific">Methanosarcina siciliae C2J</name>
    <dbReference type="NCBI Taxonomy" id="1434118"/>
    <lineage>
        <taxon>Archaea</taxon>
        <taxon>Methanobacteriati</taxon>
        <taxon>Methanobacteriota</taxon>
        <taxon>Stenosarchaea group</taxon>
        <taxon>Methanomicrobia</taxon>
        <taxon>Methanosarcinales</taxon>
        <taxon>Methanosarcinaceae</taxon>
        <taxon>Methanosarcina</taxon>
    </lineage>
</organism>
<dbReference type="Proteomes" id="UP000033123">
    <property type="component" value="Chromosome"/>
</dbReference>
<dbReference type="KEGG" id="msj:MSSAC_1051"/>
<dbReference type="RefSeq" id="WP_048180731.1">
    <property type="nucleotide sequence ID" value="NZ_CP009508.1"/>
</dbReference>
<dbReference type="EMBL" id="CP009508">
    <property type="protein sequence ID" value="AKB35641.1"/>
    <property type="molecule type" value="Genomic_DNA"/>
</dbReference>
<reference evidence="1 2" key="1">
    <citation type="submission" date="2014-07" db="EMBL/GenBank/DDBJ databases">
        <title>Methanogenic archaea and the global carbon cycle.</title>
        <authorList>
            <person name="Henriksen J.R."/>
            <person name="Luke J."/>
            <person name="Reinhart S."/>
            <person name="Benedict M.N."/>
            <person name="Youngblut N.D."/>
            <person name="Metcalf M.E."/>
            <person name="Whitaker R.J."/>
            <person name="Metcalf W.W."/>
        </authorList>
    </citation>
    <scope>NUCLEOTIDE SEQUENCE [LARGE SCALE GENOMIC DNA]</scope>
    <source>
        <strain evidence="1 2">C2J</strain>
    </source>
</reference>
<dbReference type="PATRIC" id="fig|1434118.4.peg.1351"/>
<sequence>MTYNARKPGKSVKSEWRMRAADFETDEPSEVIRSYGGPEKKEIVGKWISDEVYISISGIKSHGGMPYKLWTRDEPIPISPTDASMLVKAHLIRRVRK</sequence>
<protein>
    <submittedName>
        <fullName evidence="1">Uncharacterized protein</fullName>
    </submittedName>
</protein>
<evidence type="ECO:0000313" key="2">
    <source>
        <dbReference type="Proteomes" id="UP000033123"/>
    </source>
</evidence>
<name>A0A0E3LCJ7_9EURY</name>
<gene>
    <name evidence="1" type="ORF">MSSAC_1051</name>
</gene>